<evidence type="ECO:0000313" key="4">
    <source>
        <dbReference type="Proteomes" id="UP000198405"/>
    </source>
</evidence>
<reference evidence="4" key="1">
    <citation type="submission" date="2017-06" db="EMBL/GenBank/DDBJ databases">
        <authorList>
            <person name="Varghese N."/>
            <person name="Submissions S."/>
        </authorList>
    </citation>
    <scope>NUCLEOTIDE SEQUENCE [LARGE SCALE GENOMIC DNA]</scope>
    <source>
        <strain evidence="4">DSM 15668</strain>
    </source>
</reference>
<feature type="region of interest" description="Disordered" evidence="1">
    <location>
        <begin position="222"/>
        <end position="260"/>
    </location>
</feature>
<dbReference type="Proteomes" id="UP000198405">
    <property type="component" value="Unassembled WGS sequence"/>
</dbReference>
<keyword evidence="4" id="KW-1185">Reference proteome</keyword>
<dbReference type="EMBL" id="FZOB01000008">
    <property type="protein sequence ID" value="SNR81501.1"/>
    <property type="molecule type" value="Genomic_DNA"/>
</dbReference>
<keyword evidence="2" id="KW-1133">Transmembrane helix</keyword>
<gene>
    <name evidence="3" type="ORF">SAMN06265340_10813</name>
</gene>
<dbReference type="RefSeq" id="WP_089323235.1">
    <property type="nucleotide sequence ID" value="NZ_FZOB01000008.1"/>
</dbReference>
<keyword evidence="2" id="KW-0812">Transmembrane</keyword>
<feature type="compositionally biased region" description="Polar residues" evidence="1">
    <location>
        <begin position="250"/>
        <end position="260"/>
    </location>
</feature>
<evidence type="ECO:0000256" key="2">
    <source>
        <dbReference type="SAM" id="Phobius"/>
    </source>
</evidence>
<feature type="compositionally biased region" description="Low complexity" evidence="1">
    <location>
        <begin position="224"/>
        <end position="233"/>
    </location>
</feature>
<evidence type="ECO:0000256" key="1">
    <source>
        <dbReference type="SAM" id="MobiDB-lite"/>
    </source>
</evidence>
<proteinExistence type="predicted"/>
<protein>
    <submittedName>
        <fullName evidence="3">Uncharacterized protein</fullName>
    </submittedName>
</protein>
<keyword evidence="2" id="KW-0472">Membrane</keyword>
<accession>A0A238ZEV9</accession>
<evidence type="ECO:0000313" key="3">
    <source>
        <dbReference type="EMBL" id="SNR81501.1"/>
    </source>
</evidence>
<feature type="transmembrane region" description="Helical" evidence="2">
    <location>
        <begin position="7"/>
        <end position="30"/>
    </location>
</feature>
<organism evidence="3 4">
    <name type="scientific">Desulfurobacterium atlanticum</name>
    <dbReference type="NCBI Taxonomy" id="240169"/>
    <lineage>
        <taxon>Bacteria</taxon>
        <taxon>Pseudomonadati</taxon>
        <taxon>Aquificota</taxon>
        <taxon>Aquificia</taxon>
        <taxon>Desulfurobacteriales</taxon>
        <taxon>Desulfurobacteriaceae</taxon>
        <taxon>Desulfurobacterium</taxon>
    </lineage>
</organism>
<sequence>MALKNKFLILISVFLGLFLAFIAAGILFLYKPDFFLSLIFGKKPIEITEKKETQKLTKKELFQIEEIVTNNLSMIKEGITIHPAIIFKIAETENSTDAYVLTLSELEWPFVKTIVRGGITLDRVKKVYKCSDIFILDFDTKGMVVPPVKSGPFIDKGVIVPGFEGQKPIVSPFYGDCQEISGFVFNQFGDFSGVCKSQDFIPASWINNLNLSTCSIIYGKPAQTENSTTNDTENTTENETENRTLESENITNNTKPDNQTLEFNQTYIGENSTGNFTTNQTE</sequence>
<name>A0A238ZEV9_9BACT</name>
<dbReference type="AlphaFoldDB" id="A0A238ZEV9"/>